<evidence type="ECO:0000313" key="2">
    <source>
        <dbReference type="Proteomes" id="UP000054388"/>
    </source>
</evidence>
<evidence type="ECO:0000313" key="1">
    <source>
        <dbReference type="EMBL" id="KUJ55624.1"/>
    </source>
</evidence>
<reference evidence="1 2" key="1">
    <citation type="submission" date="2015-10" db="EMBL/GenBank/DDBJ databases">
        <title>Genome sequence of Chryseobacterium greenlandense.</title>
        <authorList>
            <person name="Newman J."/>
            <person name="Fischer K."/>
            <person name="Miller J."/>
        </authorList>
    </citation>
    <scope>NUCLEOTIDE SEQUENCE [LARGE SCALE GENOMIC DNA]</scope>
    <source>
        <strain evidence="1 2">UMB34</strain>
    </source>
</reference>
<evidence type="ECO:0008006" key="3">
    <source>
        <dbReference type="Google" id="ProtNLM"/>
    </source>
</evidence>
<protein>
    <recommendedName>
        <fullName evidence="3">DUF2971 domain-containing protein</fullName>
    </recommendedName>
</protein>
<organism evidence="1 2">
    <name type="scientific">Chryseobacterium aquaticum subsp. greenlandense</name>
    <dbReference type="NCBI Taxonomy" id="345663"/>
    <lineage>
        <taxon>Bacteria</taxon>
        <taxon>Pseudomonadati</taxon>
        <taxon>Bacteroidota</taxon>
        <taxon>Flavobacteriia</taxon>
        <taxon>Flavobacteriales</taxon>
        <taxon>Weeksellaceae</taxon>
        <taxon>Chryseobacterium group</taxon>
        <taxon>Chryseobacterium</taxon>
    </lineage>
</organism>
<sequence>MLYKYRENSEYTDKIFTEQKVWLSNAKGLNDPFECTIQEIAEDYINKQVKIMKEAHLFGFIQSMKLSPDPSKTMVLKKIKKAINLDDKHAILQKAYLKYSRVKITNPIDTFKNFDKQLQNVGIFSLSEDPINDLMWAHYGEEHCGIAIGFSNTLETVLSNKEKCLKINYSDELPKFDSDGFLMETTVYSSGTNLQKITLNDPTFIKAITTKSKSWEYEKEWRYIEENAGTYPLPGKISEIIFGLRIENKMISKYRKLVKTLSNYSEIKFFKVEKVKNSNKLELKESTDFI</sequence>
<dbReference type="InterPro" id="IPR021352">
    <property type="entry name" value="DUF2971"/>
</dbReference>
<proteinExistence type="predicted"/>
<dbReference type="Pfam" id="PF11185">
    <property type="entry name" value="DUF2971"/>
    <property type="match status" value="1"/>
</dbReference>
<dbReference type="AlphaFoldDB" id="A0A101CG69"/>
<dbReference type="EMBL" id="LMAI01000006">
    <property type="protein sequence ID" value="KUJ55624.1"/>
    <property type="molecule type" value="Genomic_DNA"/>
</dbReference>
<dbReference type="RefSeq" id="WP_059137120.1">
    <property type="nucleotide sequence ID" value="NZ_LMAI01000006.1"/>
</dbReference>
<dbReference type="Proteomes" id="UP000054388">
    <property type="component" value="Unassembled WGS sequence"/>
</dbReference>
<gene>
    <name evidence="1" type="ORF">AR686_12500</name>
</gene>
<comment type="caution">
    <text evidence="1">The sequence shown here is derived from an EMBL/GenBank/DDBJ whole genome shotgun (WGS) entry which is preliminary data.</text>
</comment>
<name>A0A101CG69_9FLAO</name>
<accession>A0A101CG69</accession>